<evidence type="ECO:0000256" key="11">
    <source>
        <dbReference type="HAMAP-Rule" id="MF_01808"/>
    </source>
</evidence>
<comment type="caution">
    <text evidence="15">The sequence shown here is derived from an EMBL/GenBank/DDBJ whole genome shotgun (WGS) entry which is preliminary data.</text>
</comment>
<feature type="active site" evidence="11">
    <location>
        <position position="169"/>
    </location>
</feature>
<keyword evidence="6 11" id="KW-0159">Chromosome partition</keyword>
<protein>
    <recommendedName>
        <fullName evidence="11 12">Tyrosine recombinase XerC</fullName>
    </recommendedName>
</protein>
<feature type="active site" evidence="11">
    <location>
        <position position="246"/>
    </location>
</feature>
<dbReference type="EMBL" id="BCNO01000001">
    <property type="protein sequence ID" value="GAQ94820.1"/>
    <property type="molecule type" value="Genomic_DNA"/>
</dbReference>
<keyword evidence="7 11" id="KW-0229">DNA integration</keyword>
<dbReference type="NCBIfam" id="TIGR02224">
    <property type="entry name" value="recomb_XerC"/>
    <property type="match status" value="1"/>
</dbReference>
<dbReference type="GO" id="GO:0006313">
    <property type="term" value="P:DNA transposition"/>
    <property type="evidence" value="ECO:0007669"/>
    <property type="project" value="UniProtKB-UniRule"/>
</dbReference>
<dbReference type="Proteomes" id="UP000054976">
    <property type="component" value="Unassembled WGS sequence"/>
</dbReference>
<dbReference type="PROSITE" id="PS51900">
    <property type="entry name" value="CB"/>
    <property type="match status" value="1"/>
</dbReference>
<reference evidence="16" key="1">
    <citation type="submission" date="2016-01" db="EMBL/GenBank/DDBJ databases">
        <title>Draft genome sequence of Thermodesulfovibrio aggregans strain TGE-P1.</title>
        <authorList>
            <person name="Sekiguchi Y."/>
            <person name="Ohashi A."/>
            <person name="Matsuura N."/>
            <person name="Tourlousse M.D."/>
        </authorList>
    </citation>
    <scope>NUCLEOTIDE SEQUENCE [LARGE SCALE GENOMIC DNA]</scope>
    <source>
        <strain evidence="16">TGE-P1</strain>
    </source>
</reference>
<organism evidence="15 16">
    <name type="scientific">Thermodesulfovibrio aggregans</name>
    <dbReference type="NCBI Taxonomy" id="86166"/>
    <lineage>
        <taxon>Bacteria</taxon>
        <taxon>Pseudomonadati</taxon>
        <taxon>Nitrospirota</taxon>
        <taxon>Thermodesulfovibrionia</taxon>
        <taxon>Thermodesulfovibrionales</taxon>
        <taxon>Thermodesulfovibrionaceae</taxon>
        <taxon>Thermodesulfovibrio</taxon>
    </lineage>
</organism>
<dbReference type="GO" id="GO:0007059">
    <property type="term" value="P:chromosome segregation"/>
    <property type="evidence" value="ECO:0007669"/>
    <property type="project" value="UniProtKB-UniRule"/>
</dbReference>
<keyword evidence="4 11" id="KW-0963">Cytoplasm</keyword>
<sequence length="302" mass="34786">MNNHELLIHNFLNYLKLQRGDSVHTIRAYKKDLEEFFNFACVHPAEVEPTTIRGFISEQILKGKSKTTVARKLSTLRSFFSYLYSEGVIKVNPARVITSVKTKRILPKFLTIDDAFKLIDTVKEDKFTEQRDKAILELFYSSGIRVSELCGLNIDDIDLKEGLIKVRGKGKKERIVPIGQKAKEALKKYMAVRHIRFIKKNFVAEESPLFINNRGKRISDRQVRRIVEKYAKAIGIIEKIGPHTLRHSFATHLLMEGADLRVIQELLGHASLSTTQIYTHVDIKHLMDVYDKAHPLSKEEEK</sequence>
<dbReference type="InterPro" id="IPR011931">
    <property type="entry name" value="Recomb_XerC"/>
</dbReference>
<dbReference type="GO" id="GO:0051301">
    <property type="term" value="P:cell division"/>
    <property type="evidence" value="ECO:0007669"/>
    <property type="project" value="UniProtKB-UniRule"/>
</dbReference>
<evidence type="ECO:0000256" key="3">
    <source>
        <dbReference type="ARBA" id="ARBA00010450"/>
    </source>
</evidence>
<dbReference type="GO" id="GO:0003677">
    <property type="term" value="F:DNA binding"/>
    <property type="evidence" value="ECO:0007669"/>
    <property type="project" value="UniProtKB-UniRule"/>
</dbReference>
<evidence type="ECO:0000256" key="2">
    <source>
        <dbReference type="ARBA" id="ARBA00006657"/>
    </source>
</evidence>
<evidence type="ECO:0000256" key="9">
    <source>
        <dbReference type="ARBA" id="ARBA00023172"/>
    </source>
</evidence>
<name>A0A0U9HPN9_9BACT</name>
<comment type="similarity">
    <text evidence="3">Belongs to the 'phage' integrase family. XerD subfamily.</text>
</comment>
<dbReference type="InterPro" id="IPR044068">
    <property type="entry name" value="CB"/>
</dbReference>
<dbReference type="GO" id="GO:0005737">
    <property type="term" value="C:cytoplasm"/>
    <property type="evidence" value="ECO:0007669"/>
    <property type="project" value="UniProtKB-SubCell"/>
</dbReference>
<dbReference type="SUPFAM" id="SSF56349">
    <property type="entry name" value="DNA breaking-rejoining enzymes"/>
    <property type="match status" value="1"/>
</dbReference>
<dbReference type="CDD" id="cd00798">
    <property type="entry name" value="INT_XerDC_C"/>
    <property type="match status" value="1"/>
</dbReference>
<dbReference type="InterPro" id="IPR011010">
    <property type="entry name" value="DNA_brk_join_enz"/>
</dbReference>
<dbReference type="HAMAP" id="MF_01808">
    <property type="entry name" value="Recomb_XerC_XerD"/>
    <property type="match status" value="1"/>
</dbReference>
<evidence type="ECO:0000256" key="5">
    <source>
        <dbReference type="ARBA" id="ARBA00022618"/>
    </source>
</evidence>
<dbReference type="InterPro" id="IPR023009">
    <property type="entry name" value="Tyrosine_recombinase_XerC/XerD"/>
</dbReference>
<dbReference type="AlphaFoldDB" id="A0A0U9HPN9"/>
<comment type="similarity">
    <text evidence="2 11">Belongs to the 'phage' integrase family. XerC subfamily.</text>
</comment>
<dbReference type="Gene3D" id="1.10.443.10">
    <property type="entry name" value="Intergrase catalytic core"/>
    <property type="match status" value="1"/>
</dbReference>
<comment type="function">
    <text evidence="11">Site-specific tyrosine recombinase, which acts by catalyzing the cutting and rejoining of the recombining DNA molecules. The XerC-XerD complex is essential to convert dimers of the bacterial chromosome into monomers to permit their segregation at cell division. It also contributes to the segregational stability of plasmids.</text>
</comment>
<feature type="domain" description="Core-binding (CB)" evidence="14">
    <location>
        <begin position="2"/>
        <end position="84"/>
    </location>
</feature>
<dbReference type="InterPro" id="IPR050090">
    <property type="entry name" value="Tyrosine_recombinase_XerCD"/>
</dbReference>
<dbReference type="NCBIfam" id="NF040815">
    <property type="entry name" value="recomb_XerA_Arch"/>
    <property type="match status" value="1"/>
</dbReference>
<dbReference type="InterPro" id="IPR004107">
    <property type="entry name" value="Integrase_SAM-like_N"/>
</dbReference>
<evidence type="ECO:0000256" key="1">
    <source>
        <dbReference type="ARBA" id="ARBA00004496"/>
    </source>
</evidence>
<evidence type="ECO:0000259" key="14">
    <source>
        <dbReference type="PROSITE" id="PS51900"/>
    </source>
</evidence>
<feature type="active site" evidence="11">
    <location>
        <position position="243"/>
    </location>
</feature>
<comment type="subunit">
    <text evidence="11">Forms a cyclic heterotetrameric complex composed of two molecules of XerC and two molecules of XerD.</text>
</comment>
<dbReference type="RefSeq" id="WP_059176240.1">
    <property type="nucleotide sequence ID" value="NZ_BCNO01000001.1"/>
</dbReference>
<keyword evidence="5 11" id="KW-0132">Cell division</keyword>
<evidence type="ECO:0000256" key="7">
    <source>
        <dbReference type="ARBA" id="ARBA00022908"/>
    </source>
</evidence>
<dbReference type="PANTHER" id="PTHR30349:SF77">
    <property type="entry name" value="TYROSINE RECOMBINASE XERC"/>
    <property type="match status" value="1"/>
</dbReference>
<evidence type="ECO:0000313" key="16">
    <source>
        <dbReference type="Proteomes" id="UP000054976"/>
    </source>
</evidence>
<evidence type="ECO:0000259" key="13">
    <source>
        <dbReference type="PROSITE" id="PS51898"/>
    </source>
</evidence>
<dbReference type="InterPro" id="IPR002104">
    <property type="entry name" value="Integrase_catalytic"/>
</dbReference>
<keyword evidence="8 11" id="KW-0238">DNA-binding</keyword>
<proteinExistence type="inferred from homology"/>
<dbReference type="GO" id="GO:0009037">
    <property type="term" value="F:tyrosine-based site-specific recombinase activity"/>
    <property type="evidence" value="ECO:0007669"/>
    <property type="project" value="UniProtKB-UniRule"/>
</dbReference>
<evidence type="ECO:0000313" key="15">
    <source>
        <dbReference type="EMBL" id="GAQ94820.1"/>
    </source>
</evidence>
<dbReference type="PROSITE" id="PS51898">
    <property type="entry name" value="TYR_RECOMBINASE"/>
    <property type="match status" value="1"/>
</dbReference>
<feature type="active site" evidence="11">
    <location>
        <position position="269"/>
    </location>
</feature>
<keyword evidence="16" id="KW-1185">Reference proteome</keyword>
<evidence type="ECO:0000256" key="12">
    <source>
        <dbReference type="NCBIfam" id="TIGR02224"/>
    </source>
</evidence>
<dbReference type="InterPro" id="IPR010998">
    <property type="entry name" value="Integrase_recombinase_N"/>
</dbReference>
<dbReference type="Gene3D" id="1.10.150.130">
    <property type="match status" value="1"/>
</dbReference>
<dbReference type="InterPro" id="IPR011932">
    <property type="entry name" value="Recomb_XerD"/>
</dbReference>
<evidence type="ECO:0000256" key="8">
    <source>
        <dbReference type="ARBA" id="ARBA00023125"/>
    </source>
</evidence>
<accession>A0A0U9HPN9</accession>
<dbReference type="NCBIfam" id="NF001399">
    <property type="entry name" value="PRK00283.1"/>
    <property type="match status" value="1"/>
</dbReference>
<keyword evidence="10 11" id="KW-0131">Cell cycle</keyword>
<gene>
    <name evidence="11" type="primary">xerC</name>
    <name evidence="15" type="ORF">TAGGR_11006</name>
</gene>
<comment type="subcellular location">
    <subcellularLocation>
        <location evidence="1 11">Cytoplasm</location>
    </subcellularLocation>
</comment>
<dbReference type="Pfam" id="PF00589">
    <property type="entry name" value="Phage_integrase"/>
    <property type="match status" value="1"/>
</dbReference>
<dbReference type="NCBIfam" id="TIGR02225">
    <property type="entry name" value="recomb_XerD"/>
    <property type="match status" value="1"/>
</dbReference>
<dbReference type="STRING" id="86166.TAGGR_11006"/>
<evidence type="ECO:0000256" key="4">
    <source>
        <dbReference type="ARBA" id="ARBA00022490"/>
    </source>
</evidence>
<dbReference type="OrthoDB" id="9801717at2"/>
<feature type="active site" evidence="11">
    <location>
        <position position="145"/>
    </location>
</feature>
<dbReference type="Pfam" id="PF02899">
    <property type="entry name" value="Phage_int_SAM_1"/>
    <property type="match status" value="1"/>
</dbReference>
<feature type="domain" description="Tyr recombinase" evidence="13">
    <location>
        <begin position="105"/>
        <end position="291"/>
    </location>
</feature>
<dbReference type="InterPro" id="IPR013762">
    <property type="entry name" value="Integrase-like_cat_sf"/>
</dbReference>
<evidence type="ECO:0000256" key="6">
    <source>
        <dbReference type="ARBA" id="ARBA00022829"/>
    </source>
</evidence>
<keyword evidence="9 11" id="KW-0233">DNA recombination</keyword>
<feature type="active site" description="O-(3'-phospho-DNA)-tyrosine intermediate" evidence="11">
    <location>
        <position position="278"/>
    </location>
</feature>
<dbReference type="PANTHER" id="PTHR30349">
    <property type="entry name" value="PHAGE INTEGRASE-RELATED"/>
    <property type="match status" value="1"/>
</dbReference>
<evidence type="ECO:0000256" key="10">
    <source>
        <dbReference type="ARBA" id="ARBA00023306"/>
    </source>
</evidence>